<gene>
    <name evidence="2" type="ORF">PHYPSEUDO_009652</name>
</gene>
<comment type="caution">
    <text evidence="2">The sequence shown here is derived from an EMBL/GenBank/DDBJ whole genome shotgun (WGS) entry which is preliminary data.</text>
</comment>
<accession>A0A8T1WLZ8</accession>
<protein>
    <submittedName>
        <fullName evidence="2">Uncharacterized protein</fullName>
    </submittedName>
</protein>
<proteinExistence type="predicted"/>
<dbReference type="AlphaFoldDB" id="A0A8T1WLZ8"/>
<feature type="coiled-coil region" evidence="1">
    <location>
        <begin position="22"/>
        <end position="49"/>
    </location>
</feature>
<sequence>MPRRQLTDPLPYSTDRHKTAELHALRSEAQQLAAKMEHLAQALENREQVDTTAELRMDSAERRKWHSRILVECEEQVRAQRTNRTNRELKALLMEQFKLFQSVRKELRQGDALDGMEFVERLQPTADRPFFRLDVSAPILSELSSKLEQLSLQADFVVPAVSQNLTGAFHTQSRCLATSGNCIEMTSTTALECSAPEAADILWRLISNKDNEAVNKIFSFVSLNCWRWM</sequence>
<evidence type="ECO:0000313" key="3">
    <source>
        <dbReference type="Proteomes" id="UP000694044"/>
    </source>
</evidence>
<keyword evidence="1" id="KW-0175">Coiled coil</keyword>
<name>A0A8T1WLZ8_9STRA</name>
<organism evidence="2 3">
    <name type="scientific">Phytophthora pseudosyringae</name>
    <dbReference type="NCBI Taxonomy" id="221518"/>
    <lineage>
        <taxon>Eukaryota</taxon>
        <taxon>Sar</taxon>
        <taxon>Stramenopiles</taxon>
        <taxon>Oomycota</taxon>
        <taxon>Peronosporomycetes</taxon>
        <taxon>Peronosporales</taxon>
        <taxon>Peronosporaceae</taxon>
        <taxon>Phytophthora</taxon>
    </lineage>
</organism>
<evidence type="ECO:0000256" key="1">
    <source>
        <dbReference type="SAM" id="Coils"/>
    </source>
</evidence>
<evidence type="ECO:0000313" key="2">
    <source>
        <dbReference type="EMBL" id="KAG7393448.1"/>
    </source>
</evidence>
<dbReference type="OrthoDB" id="129396at2759"/>
<dbReference type="Proteomes" id="UP000694044">
    <property type="component" value="Unassembled WGS sequence"/>
</dbReference>
<keyword evidence="3" id="KW-1185">Reference proteome</keyword>
<dbReference type="EMBL" id="JAGDFM010000004">
    <property type="protein sequence ID" value="KAG7393448.1"/>
    <property type="molecule type" value="Genomic_DNA"/>
</dbReference>
<reference evidence="2" key="1">
    <citation type="submission" date="2021-02" db="EMBL/GenBank/DDBJ databases">
        <authorList>
            <person name="Palmer J.M."/>
        </authorList>
    </citation>
    <scope>NUCLEOTIDE SEQUENCE</scope>
    <source>
        <strain evidence="2">SCRP734</strain>
    </source>
</reference>